<dbReference type="Proteomes" id="UP000324222">
    <property type="component" value="Unassembled WGS sequence"/>
</dbReference>
<sequence>MALTLSVTVTVFSKCRLWEAEQHSSITAAGGTLKVTAFRTLHRPRLITALLVEVSLELLVAGCNSSFTIIQGERNVVEFVPKSFSIVSYLPTFLL</sequence>
<evidence type="ECO:0000313" key="1">
    <source>
        <dbReference type="EMBL" id="MPC10332.1"/>
    </source>
</evidence>
<dbReference type="AlphaFoldDB" id="A0A5B7CKW8"/>
<reference evidence="1 2" key="1">
    <citation type="submission" date="2019-05" db="EMBL/GenBank/DDBJ databases">
        <title>Another draft genome of Portunus trituberculatus and its Hox gene families provides insights of decapod evolution.</title>
        <authorList>
            <person name="Jeong J.-H."/>
            <person name="Song I."/>
            <person name="Kim S."/>
            <person name="Choi T."/>
            <person name="Kim D."/>
            <person name="Ryu S."/>
            <person name="Kim W."/>
        </authorList>
    </citation>
    <scope>NUCLEOTIDE SEQUENCE [LARGE SCALE GENOMIC DNA]</scope>
    <source>
        <tissue evidence="1">Muscle</tissue>
    </source>
</reference>
<name>A0A5B7CKW8_PORTR</name>
<comment type="caution">
    <text evidence="1">The sequence shown here is derived from an EMBL/GenBank/DDBJ whole genome shotgun (WGS) entry which is preliminary data.</text>
</comment>
<accession>A0A5B7CKW8</accession>
<organism evidence="1 2">
    <name type="scientific">Portunus trituberculatus</name>
    <name type="common">Swimming crab</name>
    <name type="synonym">Neptunus trituberculatus</name>
    <dbReference type="NCBI Taxonomy" id="210409"/>
    <lineage>
        <taxon>Eukaryota</taxon>
        <taxon>Metazoa</taxon>
        <taxon>Ecdysozoa</taxon>
        <taxon>Arthropoda</taxon>
        <taxon>Crustacea</taxon>
        <taxon>Multicrustacea</taxon>
        <taxon>Malacostraca</taxon>
        <taxon>Eumalacostraca</taxon>
        <taxon>Eucarida</taxon>
        <taxon>Decapoda</taxon>
        <taxon>Pleocyemata</taxon>
        <taxon>Brachyura</taxon>
        <taxon>Eubrachyura</taxon>
        <taxon>Portunoidea</taxon>
        <taxon>Portunidae</taxon>
        <taxon>Portuninae</taxon>
        <taxon>Portunus</taxon>
    </lineage>
</organism>
<evidence type="ECO:0000313" key="2">
    <source>
        <dbReference type="Proteomes" id="UP000324222"/>
    </source>
</evidence>
<keyword evidence="2" id="KW-1185">Reference proteome</keyword>
<dbReference type="EMBL" id="VSRR010000112">
    <property type="protein sequence ID" value="MPC10332.1"/>
    <property type="molecule type" value="Genomic_DNA"/>
</dbReference>
<protein>
    <submittedName>
        <fullName evidence="1">Uncharacterized protein</fullName>
    </submittedName>
</protein>
<proteinExistence type="predicted"/>
<gene>
    <name evidence="1" type="ORF">E2C01_002966</name>
</gene>